<evidence type="ECO:0008006" key="3">
    <source>
        <dbReference type="Google" id="ProtNLM"/>
    </source>
</evidence>
<reference evidence="2" key="1">
    <citation type="journal article" date="2019" name="Microbiol. Resour. Announc.">
        <title>Complete Genome Sequence of Halomonas olivaria, a Moderately Halophilic Bacterium Isolated from Olive Processing Effluents, Obtained by Nanopore Sequencing.</title>
        <authorList>
            <person name="Nagata S."/>
            <person name="Ii K.M."/>
            <person name="Tsukimi T."/>
            <person name="Miura M.C."/>
            <person name="Galipon J."/>
            <person name="Arakawa K."/>
        </authorList>
    </citation>
    <scope>NUCLEOTIDE SEQUENCE [LARGE SCALE GENOMIC DNA]</scope>
    <source>
        <strain evidence="2">TYRC17</strain>
    </source>
</reference>
<gene>
    <name evidence="1" type="ORF">HORIV_27690</name>
</gene>
<name>A0ABM7GI59_9GAMM</name>
<dbReference type="Proteomes" id="UP000289555">
    <property type="component" value="Chromosome"/>
</dbReference>
<sequence length="80" mass="8825">MTAETLNQLRSQISTLSESERAALAHELITTLDGPPDNAVEQVWNDEISQRAANVRNGNATLLSRAEFRQQMRMGLATQG</sequence>
<dbReference type="InterPro" id="IPR013406">
    <property type="entry name" value="CHP02574_addiction_mod"/>
</dbReference>
<evidence type="ECO:0000313" key="1">
    <source>
        <dbReference type="EMBL" id="BBI50348.1"/>
    </source>
</evidence>
<proteinExistence type="predicted"/>
<evidence type="ECO:0000313" key="2">
    <source>
        <dbReference type="Proteomes" id="UP000289555"/>
    </source>
</evidence>
<dbReference type="EMBL" id="AP019416">
    <property type="protein sequence ID" value="BBI50348.1"/>
    <property type="molecule type" value="Genomic_DNA"/>
</dbReference>
<keyword evidence="2" id="KW-1185">Reference proteome</keyword>
<protein>
    <recommendedName>
        <fullName evidence="3">Addiction module component</fullName>
    </recommendedName>
</protein>
<accession>A0ABM7GI59</accession>
<dbReference type="Pfam" id="PF09720">
    <property type="entry name" value="Unstab_antitox"/>
    <property type="match status" value="1"/>
</dbReference>
<organism evidence="1 2">
    <name type="scientific">Vreelandella olivaria</name>
    <dbReference type="NCBI Taxonomy" id="390919"/>
    <lineage>
        <taxon>Bacteria</taxon>
        <taxon>Pseudomonadati</taxon>
        <taxon>Pseudomonadota</taxon>
        <taxon>Gammaproteobacteria</taxon>
        <taxon>Oceanospirillales</taxon>
        <taxon>Halomonadaceae</taxon>
        <taxon>Vreelandella</taxon>
    </lineage>
</organism>